<dbReference type="RefSeq" id="XP_043143948.1">
    <property type="nucleotide sequence ID" value="XM_043288013.1"/>
</dbReference>
<evidence type="ECO:0000313" key="3">
    <source>
        <dbReference type="Proteomes" id="UP000036893"/>
    </source>
</evidence>
<reference evidence="2" key="2">
    <citation type="submission" date="2021-01" db="EMBL/GenBank/DDBJ databases">
        <title>Pan-genome distribution and transcriptional activeness of fungal secondary metabolism genes in Aspergillus section Fumigati.</title>
        <authorList>
            <person name="Takahashi H."/>
            <person name="Umemura M."/>
            <person name="Ninomiya A."/>
            <person name="Kusuya Y."/>
            <person name="Urayama S."/>
            <person name="Shimizu M."/>
            <person name="Watanabe A."/>
            <person name="Kamei K."/>
            <person name="Yaguchi T."/>
            <person name="Hagiwara D."/>
        </authorList>
    </citation>
    <scope>NUCLEOTIDE SEQUENCE</scope>
    <source>
        <strain evidence="2">IFM 46973</strain>
    </source>
</reference>
<dbReference type="AlphaFoldDB" id="A0A8E0UUU0"/>
<name>A0A8E0UUU0_9EURO</name>
<accession>A0A8E0UUU0</accession>
<organism evidence="2 3">
    <name type="scientific">Aspergillus udagawae</name>
    <dbReference type="NCBI Taxonomy" id="91492"/>
    <lineage>
        <taxon>Eukaryota</taxon>
        <taxon>Fungi</taxon>
        <taxon>Dikarya</taxon>
        <taxon>Ascomycota</taxon>
        <taxon>Pezizomycotina</taxon>
        <taxon>Eurotiomycetes</taxon>
        <taxon>Eurotiomycetidae</taxon>
        <taxon>Eurotiales</taxon>
        <taxon>Aspergillaceae</taxon>
        <taxon>Aspergillus</taxon>
        <taxon>Aspergillus subgen. Fumigati</taxon>
    </lineage>
</organism>
<evidence type="ECO:0000313" key="2">
    <source>
        <dbReference type="EMBL" id="GIC86682.1"/>
    </source>
</evidence>
<sequence length="136" mass="15030">MSHFDPEDSRFPPGSSHRPYPRRDDRDGRMYDDRSPSRSRSPGVKVALREAQLQIGDPNHRETDSIPDLAIEATTAMTIAGDLLDHRHRGAAGRPTEIVIVRDIVHPDTVVVEATVAAVALVEVDSLTTKRKAEKS</sequence>
<dbReference type="EMBL" id="BBXM02000002">
    <property type="protein sequence ID" value="GIC86682.1"/>
    <property type="molecule type" value="Genomic_DNA"/>
</dbReference>
<proteinExistence type="predicted"/>
<gene>
    <name evidence="2" type="ORF">Aud_003056</name>
</gene>
<reference evidence="2" key="1">
    <citation type="journal article" date="2015" name="Genome Announc.">
        <title>Draft Genome Sequence of the Pathogenic Filamentous Fungus Aspergillus udagawae Strain IFM 46973T.</title>
        <authorList>
            <person name="Kusuya Y."/>
            <person name="Takahashi-Nakaguchi A."/>
            <person name="Takahashi H."/>
            <person name="Yaguchi T."/>
        </authorList>
    </citation>
    <scope>NUCLEOTIDE SEQUENCE</scope>
    <source>
        <strain evidence="2">IFM 46973</strain>
    </source>
</reference>
<feature type="compositionally biased region" description="Basic and acidic residues" evidence="1">
    <location>
        <begin position="21"/>
        <end position="36"/>
    </location>
</feature>
<feature type="compositionally biased region" description="Basic and acidic residues" evidence="1">
    <location>
        <begin position="1"/>
        <end position="10"/>
    </location>
</feature>
<evidence type="ECO:0000256" key="1">
    <source>
        <dbReference type="SAM" id="MobiDB-lite"/>
    </source>
</evidence>
<comment type="caution">
    <text evidence="2">The sequence shown here is derived from an EMBL/GenBank/DDBJ whole genome shotgun (WGS) entry which is preliminary data.</text>
</comment>
<feature type="region of interest" description="Disordered" evidence="1">
    <location>
        <begin position="1"/>
        <end position="45"/>
    </location>
</feature>
<protein>
    <submittedName>
        <fullName evidence="2">RNA-binding protein 5</fullName>
    </submittedName>
</protein>
<dbReference type="GeneID" id="66990532"/>
<dbReference type="Proteomes" id="UP000036893">
    <property type="component" value="Unassembled WGS sequence"/>
</dbReference>